<dbReference type="Gene3D" id="3.30.530.20">
    <property type="match status" value="1"/>
</dbReference>
<reference evidence="2" key="1">
    <citation type="journal article" date="2019" name="Int. J. Syst. Evol. Microbiol.">
        <title>The Global Catalogue of Microorganisms (GCM) 10K type strain sequencing project: providing services to taxonomists for standard genome sequencing and annotation.</title>
        <authorList>
            <consortium name="The Broad Institute Genomics Platform"/>
            <consortium name="The Broad Institute Genome Sequencing Center for Infectious Disease"/>
            <person name="Wu L."/>
            <person name="Ma J."/>
        </authorList>
    </citation>
    <scope>NUCLEOTIDE SEQUENCE [LARGE SCALE GENOMIC DNA]</scope>
    <source>
        <strain evidence="2">KCTC 5701</strain>
    </source>
</reference>
<comment type="caution">
    <text evidence="1">The sequence shown here is derived from an EMBL/GenBank/DDBJ whole genome shotgun (WGS) entry which is preliminary data.</text>
</comment>
<proteinExistence type="predicted"/>
<name>A0ABW0WUD7_STRNO</name>
<dbReference type="Proteomes" id="UP001596065">
    <property type="component" value="Unassembled WGS sequence"/>
</dbReference>
<evidence type="ECO:0000313" key="1">
    <source>
        <dbReference type="EMBL" id="MFC5660524.1"/>
    </source>
</evidence>
<dbReference type="EMBL" id="JBHSOE010000101">
    <property type="protein sequence ID" value="MFC5660524.1"/>
    <property type="molecule type" value="Genomic_DNA"/>
</dbReference>
<dbReference type="InterPro" id="IPR019587">
    <property type="entry name" value="Polyketide_cyclase/dehydratase"/>
</dbReference>
<evidence type="ECO:0000313" key="2">
    <source>
        <dbReference type="Proteomes" id="UP001596065"/>
    </source>
</evidence>
<dbReference type="InterPro" id="IPR023393">
    <property type="entry name" value="START-like_dom_sf"/>
</dbReference>
<gene>
    <name evidence="1" type="ORF">ACFP3J_34290</name>
</gene>
<dbReference type="Pfam" id="PF10604">
    <property type="entry name" value="Polyketide_cyc2"/>
    <property type="match status" value="1"/>
</dbReference>
<dbReference type="RefSeq" id="WP_344350093.1">
    <property type="nucleotide sequence ID" value="NZ_BAAASM010000033.1"/>
</dbReference>
<dbReference type="SUPFAM" id="SSF55961">
    <property type="entry name" value="Bet v1-like"/>
    <property type="match status" value="1"/>
</dbReference>
<sequence length="157" mass="17333">MARRLRPVDIDFVGTAPVRLVFVREVSAPPERVFHALATDVSGWPRWFSAVTFARATDGGAGREIRLRGGARFEETVLVAREPEAYAYRVDVTNAPGVRALAEEWRLTPRGSGTRVRWTVAVDGPAPLRFLLGPARPGLGLAFRNAVRSLDRQLATR</sequence>
<organism evidence="1 2">
    <name type="scientific">Streptomyces nogalater</name>
    <dbReference type="NCBI Taxonomy" id="38314"/>
    <lineage>
        <taxon>Bacteria</taxon>
        <taxon>Bacillati</taxon>
        <taxon>Actinomycetota</taxon>
        <taxon>Actinomycetes</taxon>
        <taxon>Kitasatosporales</taxon>
        <taxon>Streptomycetaceae</taxon>
        <taxon>Streptomyces</taxon>
    </lineage>
</organism>
<dbReference type="CDD" id="cd07821">
    <property type="entry name" value="PYR_PYL_RCAR_like"/>
    <property type="match status" value="1"/>
</dbReference>
<keyword evidence="2" id="KW-1185">Reference proteome</keyword>
<protein>
    <submittedName>
        <fullName evidence="1">SRPBCC family protein</fullName>
    </submittedName>
</protein>
<accession>A0ABW0WUD7</accession>